<dbReference type="InterPro" id="IPR008969">
    <property type="entry name" value="CarboxyPept-like_regulatory"/>
</dbReference>
<evidence type="ECO:0000259" key="8">
    <source>
        <dbReference type="Pfam" id="PF07715"/>
    </source>
</evidence>
<dbReference type="InterPro" id="IPR036942">
    <property type="entry name" value="Beta-barrel_TonB_sf"/>
</dbReference>
<dbReference type="InterPro" id="IPR023997">
    <property type="entry name" value="TonB-dep_OMP_SusC/RagA_CS"/>
</dbReference>
<gene>
    <name evidence="9" type="ORF">SAMN05660909_05104</name>
</gene>
<dbReference type="STRING" id="408074.SAMN05660909_05104"/>
<dbReference type="Gene3D" id="2.170.130.10">
    <property type="entry name" value="TonB-dependent receptor, plug domain"/>
    <property type="match status" value="1"/>
</dbReference>
<evidence type="ECO:0000313" key="10">
    <source>
        <dbReference type="Proteomes" id="UP000199656"/>
    </source>
</evidence>
<evidence type="ECO:0000256" key="5">
    <source>
        <dbReference type="ARBA" id="ARBA00023136"/>
    </source>
</evidence>
<dbReference type="InterPro" id="IPR037066">
    <property type="entry name" value="Plug_dom_sf"/>
</dbReference>
<evidence type="ECO:0000256" key="4">
    <source>
        <dbReference type="ARBA" id="ARBA00022692"/>
    </source>
</evidence>
<dbReference type="SUPFAM" id="SSF56935">
    <property type="entry name" value="Porins"/>
    <property type="match status" value="1"/>
</dbReference>
<dbReference type="NCBIfam" id="TIGR04056">
    <property type="entry name" value="OMP_RagA_SusC"/>
    <property type="match status" value="1"/>
</dbReference>
<dbReference type="Pfam" id="PF07715">
    <property type="entry name" value="Plug"/>
    <property type="match status" value="1"/>
</dbReference>
<comment type="subcellular location">
    <subcellularLocation>
        <location evidence="1 7">Cell outer membrane</location>
        <topology evidence="1 7">Multi-pass membrane protein</topology>
    </subcellularLocation>
</comment>
<dbReference type="RefSeq" id="WP_089765422.1">
    <property type="nucleotide sequence ID" value="NZ_BKAT01000057.1"/>
</dbReference>
<evidence type="ECO:0000256" key="3">
    <source>
        <dbReference type="ARBA" id="ARBA00022452"/>
    </source>
</evidence>
<dbReference type="Gene3D" id="2.40.170.20">
    <property type="entry name" value="TonB-dependent receptor, beta-barrel domain"/>
    <property type="match status" value="1"/>
</dbReference>
<dbReference type="Proteomes" id="UP000199656">
    <property type="component" value="Unassembled WGS sequence"/>
</dbReference>
<dbReference type="InterPro" id="IPR023996">
    <property type="entry name" value="TonB-dep_OMP_SusC/RagA"/>
</dbReference>
<dbReference type="GO" id="GO:0009279">
    <property type="term" value="C:cell outer membrane"/>
    <property type="evidence" value="ECO:0007669"/>
    <property type="project" value="UniProtKB-SubCell"/>
</dbReference>
<evidence type="ECO:0000256" key="1">
    <source>
        <dbReference type="ARBA" id="ARBA00004571"/>
    </source>
</evidence>
<dbReference type="EMBL" id="FNRL01000035">
    <property type="protein sequence ID" value="SEB06454.1"/>
    <property type="molecule type" value="Genomic_DNA"/>
</dbReference>
<keyword evidence="2 7" id="KW-0813">Transport</keyword>
<protein>
    <submittedName>
        <fullName evidence="9">TonB-linked outer membrane protein, SusC/RagA family</fullName>
    </submittedName>
</protein>
<organism evidence="9 10">
    <name type="scientific">Chitinophaga terrae</name>
    <name type="common">ex Kim and Jung 2007</name>
    <dbReference type="NCBI Taxonomy" id="408074"/>
    <lineage>
        <taxon>Bacteria</taxon>
        <taxon>Pseudomonadati</taxon>
        <taxon>Bacteroidota</taxon>
        <taxon>Chitinophagia</taxon>
        <taxon>Chitinophagales</taxon>
        <taxon>Chitinophagaceae</taxon>
        <taxon>Chitinophaga</taxon>
    </lineage>
</organism>
<proteinExistence type="inferred from homology"/>
<dbReference type="InterPro" id="IPR039426">
    <property type="entry name" value="TonB-dep_rcpt-like"/>
</dbReference>
<evidence type="ECO:0000256" key="2">
    <source>
        <dbReference type="ARBA" id="ARBA00022448"/>
    </source>
</evidence>
<keyword evidence="5 7" id="KW-0472">Membrane</keyword>
<keyword evidence="6 7" id="KW-0998">Cell outer membrane</keyword>
<dbReference type="SUPFAM" id="SSF49464">
    <property type="entry name" value="Carboxypeptidase regulatory domain-like"/>
    <property type="match status" value="1"/>
</dbReference>
<evidence type="ECO:0000256" key="7">
    <source>
        <dbReference type="PROSITE-ProRule" id="PRU01360"/>
    </source>
</evidence>
<keyword evidence="10" id="KW-1185">Reference proteome</keyword>
<dbReference type="Gene3D" id="2.60.40.1120">
    <property type="entry name" value="Carboxypeptidase-like, regulatory domain"/>
    <property type="match status" value="1"/>
</dbReference>
<keyword evidence="3 7" id="KW-1134">Transmembrane beta strand</keyword>
<dbReference type="InterPro" id="IPR012910">
    <property type="entry name" value="Plug_dom"/>
</dbReference>
<accession>A0A1H4GA76</accession>
<reference evidence="10" key="1">
    <citation type="submission" date="2016-10" db="EMBL/GenBank/DDBJ databases">
        <authorList>
            <person name="Varghese N."/>
            <person name="Submissions S."/>
        </authorList>
    </citation>
    <scope>NUCLEOTIDE SEQUENCE [LARGE SCALE GENOMIC DNA]</scope>
    <source>
        <strain evidence="10">DSM 23920</strain>
    </source>
</reference>
<comment type="similarity">
    <text evidence="7">Belongs to the TonB-dependent receptor family.</text>
</comment>
<name>A0A1H4GA76_9BACT</name>
<dbReference type="Pfam" id="PF13715">
    <property type="entry name" value="CarbopepD_reg_2"/>
    <property type="match status" value="1"/>
</dbReference>
<dbReference type="OrthoDB" id="9768177at2"/>
<feature type="domain" description="TonB-dependent receptor plug" evidence="8">
    <location>
        <begin position="120"/>
        <end position="229"/>
    </location>
</feature>
<dbReference type="PROSITE" id="PS52016">
    <property type="entry name" value="TONB_DEPENDENT_REC_3"/>
    <property type="match status" value="1"/>
</dbReference>
<dbReference type="AlphaFoldDB" id="A0A1H4GA76"/>
<evidence type="ECO:0000256" key="6">
    <source>
        <dbReference type="ARBA" id="ARBA00023237"/>
    </source>
</evidence>
<dbReference type="NCBIfam" id="TIGR04057">
    <property type="entry name" value="SusC_RagA_signa"/>
    <property type="match status" value="1"/>
</dbReference>
<sequence length="1039" mass="115458">MYERIASRMQWLLTIIVMMIGAIPALAQSGKITGTVTDLKGEPIPGVSILISGTKTGTITDATGAFSLNTNVANGTVEVSFLGFEPQTVPFRNGGTLTIKMKQAATDVDEVVVVGARMKKSDLTGAVGNVDAKALMQRPSTNINQALQGNAAGVFVSAPAKPSDDASIRVRGINTINAGSSPIYVVDGVIMENNQGGFNSINPNDVASIQVLKDASATALYGSRGANGVIVVTTKKGQRRGGDGLVTYDSWVGISNFTRIPKTMNAQELFDLRVDAYANGYMKDNPTANRQAYIDTVLLKKNIAFSNQEFDTHNKNKSFNWLDQVTHTGFQQNHALGFSGGGEKGVFYLSVGYAGLNGIVQTTKQDKYTGRFNAEYNVKKWLKVGTNTGFTRTKDLMPSDDVYDKAIRANPLLDYAPYKDPATRFTYDYLTTYFRAHGEQNNNDFNPFNSQLVQRDRSRNRITSSNYININPIEGLDIRSTYSLDYGNQEWFEFTPHNIQQAIRHNNGDARAKHERWSDTYWQWDNTITYNRTFAQDHKLTVLAGTSVSKRSSNYTLAQGDRFVSDQLGYYDLGSSAALDKRVIGSDFYAYTLSSFIARANYSFKDRYHLTATARYDGSSRFMEGSRWGLFPSVSAAWDVKKESFMEDVNVFSQLKLRAGYGVVGNQDIGNYVYQTLYGASAVNNTPVIGNDGRRGGDLTWERQKQSNLGLDMSFLKSRLNVTADFFYINNDNLLLDRSLAITSGYSKRWANIGRVNNKGMEISVSADVIQKKDFNWNVSGNISFDKNTVKNLYGNITSIYNTNENVIQREGNIFLGESIHTIYTLRSGGIAQEWNRKDWEGLNYNGKTVAIGDLFARDVSGPDGKPDGIVNQYDLTIVGKSDPKFYGGFSTNLAYKAFALNALFTYSYGAKKISNYYESLLNSNGESMATTDLLNRWTPQNTNTNIPRVITNTSYNRYNPSDLDFAIQDASFLRLAAVTLSYNLPEKVLSAWKFNNVRLYVTGSNLFCITKYKGMDPETGDWGYPPVKQYVFGLNVGF</sequence>
<keyword evidence="4 7" id="KW-0812">Transmembrane</keyword>
<evidence type="ECO:0000313" key="9">
    <source>
        <dbReference type="EMBL" id="SEB06454.1"/>
    </source>
</evidence>